<gene>
    <name evidence="6 7" type="primary">nhaA</name>
    <name evidence="7" type="ORF">N5K24_21565</name>
</gene>
<dbReference type="PANTHER" id="PTHR30341">
    <property type="entry name" value="SODIUM ION/PROTON ANTIPORTER NHAA-RELATED"/>
    <property type="match status" value="1"/>
</dbReference>
<comment type="caution">
    <text evidence="7">The sequence shown here is derived from an EMBL/GenBank/DDBJ whole genome shotgun (WGS) entry which is preliminary data.</text>
</comment>
<dbReference type="Pfam" id="PF06965">
    <property type="entry name" value="Na_H_antiport_1"/>
    <property type="match status" value="1"/>
</dbReference>
<comment type="function">
    <text evidence="6">Na(+)/H(+) antiporter that extrudes sodium in exchange for external protons.</text>
</comment>
<feature type="transmembrane region" description="Helical" evidence="6">
    <location>
        <begin position="308"/>
        <end position="331"/>
    </location>
</feature>
<keyword evidence="6" id="KW-0739">Sodium transport</keyword>
<evidence type="ECO:0000256" key="2">
    <source>
        <dbReference type="ARBA" id="ARBA00022475"/>
    </source>
</evidence>
<dbReference type="GO" id="GO:0006885">
    <property type="term" value="P:regulation of pH"/>
    <property type="evidence" value="ECO:0007669"/>
    <property type="project" value="UniProtKB-UniRule"/>
</dbReference>
<evidence type="ECO:0000256" key="6">
    <source>
        <dbReference type="HAMAP-Rule" id="MF_01844"/>
    </source>
</evidence>
<evidence type="ECO:0000256" key="4">
    <source>
        <dbReference type="ARBA" id="ARBA00022989"/>
    </source>
</evidence>
<feature type="transmembrane region" description="Helical" evidence="6">
    <location>
        <begin position="164"/>
        <end position="185"/>
    </location>
</feature>
<dbReference type="EMBL" id="JAOCKG010000010">
    <property type="protein sequence ID" value="MDH2053008.1"/>
    <property type="molecule type" value="Genomic_DNA"/>
</dbReference>
<accession>A0AA42WD27</accession>
<protein>
    <recommendedName>
        <fullName evidence="6">Na(+)/H(+) antiporter NhaA</fullName>
    </recommendedName>
    <alternativeName>
        <fullName evidence="6">Sodium/proton antiporter NhaA</fullName>
    </alternativeName>
</protein>
<keyword evidence="6" id="KW-0915">Sodium</keyword>
<keyword evidence="3 6" id="KW-0812">Transmembrane</keyword>
<keyword evidence="2 6" id="KW-1003">Cell membrane</keyword>
<feature type="transmembrane region" description="Helical" evidence="6">
    <location>
        <begin position="136"/>
        <end position="155"/>
    </location>
</feature>
<dbReference type="GO" id="GO:0015385">
    <property type="term" value="F:sodium:proton antiporter activity"/>
    <property type="evidence" value="ECO:0007669"/>
    <property type="project" value="UniProtKB-UniRule"/>
</dbReference>
<dbReference type="GO" id="GO:0005886">
    <property type="term" value="C:plasma membrane"/>
    <property type="evidence" value="ECO:0007669"/>
    <property type="project" value="UniProtKB-SubCell"/>
</dbReference>
<comment type="similarity">
    <text evidence="6">Belongs to the NhaA Na(+)/H(+) (TC 2.A.33) antiporter family.</text>
</comment>
<dbReference type="PANTHER" id="PTHR30341:SF0">
    <property type="entry name" value="NA(+)_H(+) ANTIPORTER NHAA"/>
    <property type="match status" value="1"/>
</dbReference>
<comment type="subcellular location">
    <subcellularLocation>
        <location evidence="1">Cell inner membrane</location>
        <topology evidence="1">Multi-pass membrane protein</topology>
    </subcellularLocation>
    <subcellularLocation>
        <location evidence="6">Cell membrane</location>
        <topology evidence="6">Multi-pass membrane protein</topology>
    </subcellularLocation>
</comment>
<dbReference type="NCBIfam" id="NF007112">
    <property type="entry name" value="PRK09561.1"/>
    <property type="match status" value="1"/>
</dbReference>
<sequence>MTQQVPAHSRRPSFLQAFLQSEALGGYVLMVAALAALIIANSPAAPLYFEVLGTKLGFQTGPVQLKETVLHWINDGLMAVFFLLVGLEIKREVLDGQLRGAARIVLPGIAALGGMLVPAVIYVLVNLGNPDTLRGWAIPAATDIAFALGILALLGSRVPTSLKIFLTALAILDDLGAIVIIALFYTSQLEVFALIMAGALLACLFCLNRAGVLRLTPYLLIGAVLWYFVLKSGVHATLAGVALALTIPLRPRNAGQPQAHSPLHDLEHALHKPVALLIVPVFGFANAGVSFAGMGLDSLAQPVPLGVALGLFLGKQLGVFGFAWLAIKTGVASLPRHASLTQLYGVALLCGIGFTMSLFIGALAFSDAATVDATKIGVLTGSLASAVAGFLLLRLSGKPPETAKMSPR</sequence>
<dbReference type="NCBIfam" id="NF007111">
    <property type="entry name" value="PRK09560.1"/>
    <property type="match status" value="1"/>
</dbReference>
<organism evidence="7 8">
    <name type="scientific">Achromobacter marplatensis</name>
    <dbReference type="NCBI Taxonomy" id="470868"/>
    <lineage>
        <taxon>Bacteria</taxon>
        <taxon>Pseudomonadati</taxon>
        <taxon>Pseudomonadota</taxon>
        <taxon>Betaproteobacteria</taxon>
        <taxon>Burkholderiales</taxon>
        <taxon>Alcaligenaceae</taxon>
        <taxon>Achromobacter</taxon>
    </lineage>
</organism>
<evidence type="ECO:0000256" key="3">
    <source>
        <dbReference type="ARBA" id="ARBA00022692"/>
    </source>
</evidence>
<keyword evidence="4 6" id="KW-1133">Transmembrane helix</keyword>
<dbReference type="InterPro" id="IPR023171">
    <property type="entry name" value="Na/H_antiporter_dom_sf"/>
</dbReference>
<keyword evidence="6" id="KW-0406">Ion transport</keyword>
<dbReference type="Proteomes" id="UP001161276">
    <property type="component" value="Unassembled WGS sequence"/>
</dbReference>
<keyword evidence="6" id="KW-0050">Antiport</keyword>
<feature type="transmembrane region" description="Helical" evidence="6">
    <location>
        <begin position="376"/>
        <end position="395"/>
    </location>
</feature>
<dbReference type="HAMAP" id="MF_01844">
    <property type="entry name" value="NhaA"/>
    <property type="match status" value="1"/>
</dbReference>
<reference evidence="7" key="1">
    <citation type="submission" date="2022-09" db="EMBL/GenBank/DDBJ databases">
        <title>Intensive care unit water sources are persistently colonized with multi-drug resistant bacteria and are the site of extensive horizontal gene transfer of antibiotic resistance genes.</title>
        <authorList>
            <person name="Diorio-Toth L."/>
        </authorList>
    </citation>
    <scope>NUCLEOTIDE SEQUENCE</scope>
    <source>
        <strain evidence="7">GD03676</strain>
    </source>
</reference>
<comment type="catalytic activity">
    <reaction evidence="6">
        <text>Na(+)(in) + 2 H(+)(out) = Na(+)(out) + 2 H(+)(in)</text>
        <dbReference type="Rhea" id="RHEA:29251"/>
        <dbReference type="ChEBI" id="CHEBI:15378"/>
        <dbReference type="ChEBI" id="CHEBI:29101"/>
    </reaction>
</comment>
<evidence type="ECO:0000256" key="5">
    <source>
        <dbReference type="ARBA" id="ARBA00023136"/>
    </source>
</evidence>
<dbReference type="AlphaFoldDB" id="A0AA42WD27"/>
<name>A0AA42WD27_9BURK</name>
<dbReference type="Gene3D" id="1.20.1530.10">
    <property type="entry name" value="Na+/H+ antiporter like domain"/>
    <property type="match status" value="1"/>
</dbReference>
<dbReference type="RefSeq" id="WP_280028463.1">
    <property type="nucleotide sequence ID" value="NZ_JAOCKG010000010.1"/>
</dbReference>
<feature type="transmembrane region" description="Helical" evidence="6">
    <location>
        <begin position="191"/>
        <end position="207"/>
    </location>
</feature>
<feature type="transmembrane region" description="Helical" evidence="6">
    <location>
        <begin position="69"/>
        <end position="89"/>
    </location>
</feature>
<feature type="transmembrane region" description="Helical" evidence="6">
    <location>
        <begin position="24"/>
        <end position="49"/>
    </location>
</feature>
<dbReference type="NCBIfam" id="TIGR00773">
    <property type="entry name" value="NhaA"/>
    <property type="match status" value="1"/>
</dbReference>
<evidence type="ECO:0000256" key="1">
    <source>
        <dbReference type="ARBA" id="ARBA00004429"/>
    </source>
</evidence>
<keyword evidence="6" id="KW-0813">Transport</keyword>
<dbReference type="InterPro" id="IPR004670">
    <property type="entry name" value="NhaA"/>
</dbReference>
<feature type="transmembrane region" description="Helical" evidence="6">
    <location>
        <begin position="274"/>
        <end position="296"/>
    </location>
</feature>
<feature type="transmembrane region" description="Helical" evidence="6">
    <location>
        <begin position="343"/>
        <end position="364"/>
    </location>
</feature>
<feature type="transmembrane region" description="Helical" evidence="6">
    <location>
        <begin position="235"/>
        <end position="253"/>
    </location>
</feature>
<proteinExistence type="inferred from homology"/>
<keyword evidence="5 6" id="KW-0472">Membrane</keyword>
<evidence type="ECO:0000313" key="8">
    <source>
        <dbReference type="Proteomes" id="UP001161276"/>
    </source>
</evidence>
<evidence type="ECO:0000313" key="7">
    <source>
        <dbReference type="EMBL" id="MDH2053008.1"/>
    </source>
</evidence>
<feature type="transmembrane region" description="Helical" evidence="6">
    <location>
        <begin position="101"/>
        <end position="124"/>
    </location>
</feature>